<protein>
    <submittedName>
        <fullName evidence="2">PEP-CTERM sorting domain-containing protein</fullName>
    </submittedName>
</protein>
<dbReference type="RefSeq" id="WP_323275506.1">
    <property type="nucleotide sequence ID" value="NZ_JAYGHT010000012.1"/>
</dbReference>
<proteinExistence type="predicted"/>
<feature type="transmembrane region" description="Helical" evidence="1">
    <location>
        <begin position="240"/>
        <end position="261"/>
    </location>
</feature>
<organism evidence="2 3">
    <name type="scientific">Limnoraphis robusta CCNP1315</name>
    <dbReference type="NCBI Taxonomy" id="3110306"/>
    <lineage>
        <taxon>Bacteria</taxon>
        <taxon>Bacillati</taxon>
        <taxon>Cyanobacteriota</taxon>
        <taxon>Cyanophyceae</taxon>
        <taxon>Oscillatoriophycideae</taxon>
        <taxon>Oscillatoriales</taxon>
        <taxon>Sirenicapillariaceae</taxon>
        <taxon>Limnoraphis</taxon>
    </lineage>
</organism>
<evidence type="ECO:0000313" key="2">
    <source>
        <dbReference type="EMBL" id="MEA5518603.1"/>
    </source>
</evidence>
<dbReference type="NCBIfam" id="TIGR04155">
    <property type="entry name" value="cyano_PEP"/>
    <property type="match status" value="1"/>
</dbReference>
<evidence type="ECO:0000313" key="3">
    <source>
        <dbReference type="Proteomes" id="UP001301728"/>
    </source>
</evidence>
<evidence type="ECO:0000256" key="1">
    <source>
        <dbReference type="SAM" id="Phobius"/>
    </source>
</evidence>
<keyword evidence="1" id="KW-1133">Transmembrane helix</keyword>
<keyword evidence="1" id="KW-0472">Membrane</keyword>
<sequence>MKSVGADCQNNHHQTMKGWLLSAGMAAMTTLVALPTQAITVGQVKTQVFPYVPRDYTVLDVGTGSYVPLNSTGELTLDEFFRLQGDELSSVTSSAQTASNNAFDVSNPTDAFGGISETTTVTGVGSPSFKNVIDIDGSINLDGENKFTINADRGESVVLNIRGDLRLSGFAAIELTGGVKVDNVLINVLGDVSLFGDSSVFGTILAVNNGSNTTINGGRVAGTLIARDISLANASVDGVYFVPEPFTILGTATALGFGVLFKKEYSQKNKKEKTKV</sequence>
<comment type="caution">
    <text evidence="2">The sequence shown here is derived from an EMBL/GenBank/DDBJ whole genome shotgun (WGS) entry which is preliminary data.</text>
</comment>
<dbReference type="EMBL" id="JAYGHT010000012">
    <property type="protein sequence ID" value="MEA5518603.1"/>
    <property type="molecule type" value="Genomic_DNA"/>
</dbReference>
<dbReference type="InterPro" id="IPR026374">
    <property type="entry name" value="Cyano_PEP"/>
</dbReference>
<accession>A0ABU5TUM4</accession>
<name>A0ABU5TUM4_9CYAN</name>
<dbReference type="Proteomes" id="UP001301728">
    <property type="component" value="Unassembled WGS sequence"/>
</dbReference>
<keyword evidence="3" id="KW-1185">Reference proteome</keyword>
<gene>
    <name evidence="2" type="ORF">VB854_06530</name>
</gene>
<reference evidence="2 3" key="1">
    <citation type="submission" date="2023-12" db="EMBL/GenBank/DDBJ databases">
        <title>Baltic Sea Cyanobacteria.</title>
        <authorList>
            <person name="Delbaje E."/>
            <person name="Fewer D.P."/>
            <person name="Shishido T.K."/>
        </authorList>
    </citation>
    <scope>NUCLEOTIDE SEQUENCE [LARGE SCALE GENOMIC DNA]</scope>
    <source>
        <strain evidence="2 3">CCNP 1315</strain>
    </source>
</reference>
<keyword evidence="1" id="KW-0812">Transmembrane</keyword>